<accession>A0ABT1PGE6</accession>
<reference evidence="1 2" key="1">
    <citation type="submission" date="2022-06" db="EMBL/GenBank/DDBJ databases">
        <title>Draft genome sequence of type strain Streptomyces rubrisoli DSM 42083.</title>
        <authorList>
            <person name="Duangmal K."/>
            <person name="Klaysubun C."/>
        </authorList>
    </citation>
    <scope>NUCLEOTIDE SEQUENCE [LARGE SCALE GENOMIC DNA]</scope>
    <source>
        <strain evidence="1 2">DSM 42083</strain>
    </source>
</reference>
<proteinExistence type="predicted"/>
<evidence type="ECO:0000313" key="1">
    <source>
        <dbReference type="EMBL" id="MCQ4044441.1"/>
    </source>
</evidence>
<name>A0ABT1PGE6_9ACTN</name>
<comment type="caution">
    <text evidence="1">The sequence shown here is derived from an EMBL/GenBank/DDBJ whole genome shotgun (WGS) entry which is preliminary data.</text>
</comment>
<evidence type="ECO:0000313" key="2">
    <source>
        <dbReference type="Proteomes" id="UP001206206"/>
    </source>
</evidence>
<gene>
    <name evidence="1" type="ORF">NON19_21000</name>
</gene>
<keyword evidence="2" id="KW-1185">Reference proteome</keyword>
<organism evidence="1 2">
    <name type="scientific">Streptantibioticus rubrisoli</name>
    <dbReference type="NCBI Taxonomy" id="1387313"/>
    <lineage>
        <taxon>Bacteria</taxon>
        <taxon>Bacillati</taxon>
        <taxon>Actinomycetota</taxon>
        <taxon>Actinomycetes</taxon>
        <taxon>Kitasatosporales</taxon>
        <taxon>Streptomycetaceae</taxon>
        <taxon>Streptantibioticus</taxon>
    </lineage>
</organism>
<dbReference type="Proteomes" id="UP001206206">
    <property type="component" value="Unassembled WGS sequence"/>
</dbReference>
<dbReference type="EMBL" id="JANFNH010000027">
    <property type="protein sequence ID" value="MCQ4044441.1"/>
    <property type="molecule type" value="Genomic_DNA"/>
</dbReference>
<dbReference type="RefSeq" id="WP_255930281.1">
    <property type="nucleotide sequence ID" value="NZ_JANFNH010000027.1"/>
</dbReference>
<protein>
    <submittedName>
        <fullName evidence="1">Uncharacterized protein</fullName>
    </submittedName>
</protein>
<sequence>MTETAQAEGTACRECMSLAAELTKAREARDKSRETDLIVLTRRHKTAYHAEELLKARLTEVNARSRGAR</sequence>